<dbReference type="Pfam" id="PF10633">
    <property type="entry name" value="NPCBM_assoc"/>
    <property type="match status" value="1"/>
</dbReference>
<dbReference type="Pfam" id="PF18080">
    <property type="entry name" value="Gal_mutarotas_3"/>
    <property type="match status" value="1"/>
</dbReference>
<feature type="region of interest" description="Disordered" evidence="1">
    <location>
        <begin position="1173"/>
        <end position="1197"/>
    </location>
</feature>
<name>A0A1H4S3P7_9MICC</name>
<evidence type="ECO:0000256" key="2">
    <source>
        <dbReference type="SAM" id="SignalP"/>
    </source>
</evidence>
<evidence type="ECO:0000259" key="3">
    <source>
        <dbReference type="SMART" id="SM00776"/>
    </source>
</evidence>
<dbReference type="GO" id="GO:0030246">
    <property type="term" value="F:carbohydrate binding"/>
    <property type="evidence" value="ECO:0007669"/>
    <property type="project" value="InterPro"/>
</dbReference>
<feature type="region of interest" description="Disordered" evidence="1">
    <location>
        <begin position="27"/>
        <end position="49"/>
    </location>
</feature>
<keyword evidence="2" id="KW-0732">Signal</keyword>
<dbReference type="Gene3D" id="2.60.40.1180">
    <property type="entry name" value="Golgi alpha-mannosidase II"/>
    <property type="match status" value="1"/>
</dbReference>
<dbReference type="EMBL" id="FNSN01000003">
    <property type="protein sequence ID" value="SEC38677.1"/>
    <property type="molecule type" value="Genomic_DNA"/>
</dbReference>
<dbReference type="STRING" id="156980.SAMN04489745_2738"/>
<reference evidence="4 5" key="1">
    <citation type="submission" date="2016-10" db="EMBL/GenBank/DDBJ databases">
        <authorList>
            <person name="de Groot N.N."/>
        </authorList>
    </citation>
    <scope>NUCLEOTIDE SEQUENCE [LARGE SCALE GENOMIC DNA]</scope>
    <source>
        <strain evidence="4 5">DSM 10495</strain>
    </source>
</reference>
<dbReference type="InterPro" id="IPR018905">
    <property type="entry name" value="A-galactase_NEW3"/>
</dbReference>
<feature type="chain" id="PRO_5010158367" evidence="2">
    <location>
        <begin position="25"/>
        <end position="1467"/>
    </location>
</feature>
<dbReference type="InterPro" id="IPR040633">
    <property type="entry name" value="Gal_mutarotas_3"/>
</dbReference>
<dbReference type="Gene3D" id="3.20.20.80">
    <property type="entry name" value="Glycosidases"/>
    <property type="match status" value="1"/>
</dbReference>
<feature type="domain" description="Glycosyl hydrolase family 98 putative carbohydrate-binding module" evidence="3">
    <location>
        <begin position="1319"/>
        <end position="1467"/>
    </location>
</feature>
<feature type="domain" description="Glycosyl hydrolase family 98 putative carbohydrate-binding module" evidence="3">
    <location>
        <begin position="1162"/>
        <end position="1307"/>
    </location>
</feature>
<feature type="region of interest" description="Disordered" evidence="1">
    <location>
        <begin position="1332"/>
        <end position="1356"/>
    </location>
</feature>
<dbReference type="InterPro" id="IPR035364">
    <property type="entry name" value="Beta_sandwich_GH101"/>
</dbReference>
<feature type="compositionally biased region" description="Low complexity" evidence="1">
    <location>
        <begin position="27"/>
        <end position="40"/>
    </location>
</feature>
<accession>A0A1H4S3P7</accession>
<dbReference type="InterPro" id="IPR013780">
    <property type="entry name" value="Glyco_hydro_b"/>
</dbReference>
<dbReference type="Proteomes" id="UP000182652">
    <property type="component" value="Unassembled WGS sequence"/>
</dbReference>
<dbReference type="InterPro" id="IPR008979">
    <property type="entry name" value="Galactose-bd-like_sf"/>
</dbReference>
<dbReference type="InterPro" id="IPR038637">
    <property type="entry name" value="NPCBM_sf"/>
</dbReference>
<dbReference type="InterPro" id="IPR025706">
    <property type="entry name" value="Endoa_GalNAc"/>
</dbReference>
<evidence type="ECO:0000313" key="4">
    <source>
        <dbReference type="EMBL" id="SEC38677.1"/>
    </source>
</evidence>
<dbReference type="InterPro" id="IPR013222">
    <property type="entry name" value="Glyco_hyd_98_carb-bd"/>
</dbReference>
<evidence type="ECO:0000256" key="1">
    <source>
        <dbReference type="SAM" id="MobiDB-lite"/>
    </source>
</evidence>
<gene>
    <name evidence="4" type="ORF">SAMN04489745_2738</name>
</gene>
<dbReference type="Pfam" id="PF21466">
    <property type="entry name" value="GH101_dom-5"/>
    <property type="match status" value="1"/>
</dbReference>
<feature type="signal peptide" evidence="2">
    <location>
        <begin position="1"/>
        <end position="24"/>
    </location>
</feature>
<protein>
    <submittedName>
        <fullName evidence="4">Endo-alpha-N-acetylgalactosaminidase</fullName>
    </submittedName>
</protein>
<dbReference type="Gene3D" id="2.70.98.10">
    <property type="match status" value="1"/>
</dbReference>
<dbReference type="Gene3D" id="2.60.120.1060">
    <property type="entry name" value="NPCBM/NEW2 domain"/>
    <property type="match status" value="2"/>
</dbReference>
<dbReference type="Pfam" id="PF17974">
    <property type="entry name" value="GalBD_like"/>
    <property type="match status" value="1"/>
</dbReference>
<dbReference type="SMART" id="SM00776">
    <property type="entry name" value="NPCBM"/>
    <property type="match status" value="2"/>
</dbReference>
<dbReference type="InterPro" id="IPR049314">
    <property type="entry name" value="GH101_dom-5"/>
</dbReference>
<dbReference type="Gene3D" id="2.60.120.260">
    <property type="entry name" value="Galactose-binding domain-like"/>
    <property type="match status" value="2"/>
</dbReference>
<evidence type="ECO:0000313" key="5">
    <source>
        <dbReference type="Proteomes" id="UP000182652"/>
    </source>
</evidence>
<dbReference type="Pfam" id="PF08305">
    <property type="entry name" value="NPCBM"/>
    <property type="match status" value="2"/>
</dbReference>
<dbReference type="SUPFAM" id="SSF49785">
    <property type="entry name" value="Galactose-binding domain-like"/>
    <property type="match status" value="2"/>
</dbReference>
<organism evidence="4 5">
    <name type="scientific">Arthrobacter woluwensis</name>
    <dbReference type="NCBI Taxonomy" id="156980"/>
    <lineage>
        <taxon>Bacteria</taxon>
        <taxon>Bacillati</taxon>
        <taxon>Actinomycetota</taxon>
        <taxon>Actinomycetes</taxon>
        <taxon>Micrococcales</taxon>
        <taxon>Micrococcaceae</taxon>
        <taxon>Arthrobacter</taxon>
    </lineage>
</organism>
<dbReference type="CDD" id="cd14244">
    <property type="entry name" value="GH_101_like"/>
    <property type="match status" value="1"/>
</dbReference>
<dbReference type="InterPro" id="IPR014718">
    <property type="entry name" value="GH-type_carb-bd"/>
</dbReference>
<dbReference type="Pfam" id="PF12905">
    <property type="entry name" value="Glyco_hydro_101"/>
    <property type="match status" value="1"/>
</dbReference>
<sequence>MAWCMAGALALPLTGLAGSLPAWGDAPSSAPAQAAIAPSAKTRPPTPGKDQEVLVTGKLAAVVSTTFPQVISYLDRDGGGTLAGTRQALSTLKINGTEQSATVTSRKTDDTTMTYTLTVPGLPGVALDASLALQRNALTFRITAIRDTAENRVSTVEIPGLKLVTVTSAEPGAQLATTRLSTNRNATGDTFTPVTATTPVDAKPKGSAYALAGTAKLAAAVESNSLYDASSGPANLDGSRFFSQVTAAPDGGREASIASGAWLYRAAGSSATEELPWAKVAITADANADHQVDWQDAAIALRSIAVRPNKGDQTADNVITHIPFNFASQATHPFLRTLDDVKRISLATDGLGQVAMLKGYTSEGHDSANTDYGNNFNERAGGLKDLNTLASESARWNARIGVHVNATEIYPEAKSFSEDLLTADKSKGWNWLDQSYGINQRADINTGKLATRIKELRDATDKNLDFVYVDVYYSYGWVAQKIQDELVKNGFRVGSEWAYSLNRNNTWSHWANDEKYGGTDNKGINSQILRFVNNSQADVWNPDVRLGGSHIVEFEGWTGQNDYNAFTKNVWESNLPTKFLQHHEIMRWTPDSVDLSDGVSVTGATAADRTITADGVTVLKGRDYLLPWSSKDNGKADKLYHYSAAGGSTTWSLGKGFANARELSVYKLGDNGRTLVTTVPVVNGQVTLTADAGQPYVLVPRGKASQLPATARFGSGTPFQDPGFNGSDLAAWNPQGSVQQVRDAKGRRYAELGSGASSVSQKLGRLEPGTYSVSAWVEIEPGKTRETRLTVDTGQGKPQEYSLDRSTARNYVAGDEKNGTYFQRIRVLVDLPQGGRPTVRLSAGDGDAKVRVDDFRAVKTAPAQAGSTQTGSPQTGAVLQEDFENVDQGWWPFVKGDAGGTTDPRTHLSIRNAPFTQQGWYRNTVDKTLNGNFSLVAHEENDGLVYRTSDSTVKLTPGHQYRVSFDYQNSLADQYSWVWGYDAKAPVTVESKPLRAQTKTTRFAQEFTAGNCGRYFTGLSRTGSSDGADFVLDDFLLEDLGPASEVPACATVSGKLGADVIQQGKATEFTTVLENNEPAPVSDVAVSLQLPEGWTAEAKTPATTATLAAGAKFTTTWAVTAPGSADGGYSIGIKGTYRTTADPQGPRTASAAVAVKTLPKPPQQDVYASDHEWVSSSNGWGPVEKDRSNGEQGAGDGTPITLNGVVYPKGLGAHAPSTVKYFLGGYCTRFTADVGIDDVQKSRGSVVFSVVADGKVKAVTPVMRPDSATAKLDVDLTGAQYVELVADPTADGNGNDHADWGAARFSCSDQRHDAPAAELSGTVYASDLPWVSEENGWGPAERDTANGEENPGDGPALTLDGTRYAKGIGVHADSSVVLDVQKKCTAFNALVGVDDKKLGKGLQGSVVFVVLVDGAEKFRSAVLSAPDAAVPVKVDVTGASRVELKALTNGDDGGDDWGDWADARFTC</sequence>
<dbReference type="Pfam" id="PF17451">
    <property type="entry name" value="Glyco_hyd_101C"/>
    <property type="match status" value="1"/>
</dbReference>
<dbReference type="GO" id="GO:0033926">
    <property type="term" value="F:endo-alpha-N-acetylgalactosaminidase activity"/>
    <property type="evidence" value="ECO:0007669"/>
    <property type="project" value="InterPro"/>
</dbReference>
<keyword evidence="5" id="KW-1185">Reference proteome</keyword>
<proteinExistence type="predicted"/>
<dbReference type="InterPro" id="IPR040502">
    <property type="entry name" value="GH101_dom-6"/>
</dbReference>